<protein>
    <recommendedName>
        <fullName evidence="6">SURF1-like protein</fullName>
    </recommendedName>
</protein>
<evidence type="ECO:0000256" key="1">
    <source>
        <dbReference type="ARBA" id="ARBA00004370"/>
    </source>
</evidence>
<dbReference type="GO" id="GO:0005886">
    <property type="term" value="C:plasma membrane"/>
    <property type="evidence" value="ECO:0007669"/>
    <property type="project" value="UniProtKB-SubCell"/>
</dbReference>
<keyword evidence="9" id="KW-1185">Reference proteome</keyword>
<comment type="caution">
    <text evidence="6">Lacks conserved residue(s) required for the propagation of feature annotation.</text>
</comment>
<dbReference type="CDD" id="cd06662">
    <property type="entry name" value="SURF1"/>
    <property type="match status" value="1"/>
</dbReference>
<dbReference type="Proteomes" id="UP000245590">
    <property type="component" value="Unassembled WGS sequence"/>
</dbReference>
<reference evidence="8 9" key="1">
    <citation type="submission" date="2018-05" db="EMBL/GenBank/DDBJ databases">
        <title>Brachybacterium sp. M1HQ-2T, whole genome shotgun sequence.</title>
        <authorList>
            <person name="Tuo L."/>
        </authorList>
    </citation>
    <scope>NUCLEOTIDE SEQUENCE [LARGE SCALE GENOMIC DNA]</scope>
    <source>
        <strain evidence="8 9">M1HQ-2</strain>
    </source>
</reference>
<evidence type="ECO:0000256" key="5">
    <source>
        <dbReference type="ARBA" id="ARBA00023136"/>
    </source>
</evidence>
<evidence type="ECO:0000256" key="3">
    <source>
        <dbReference type="ARBA" id="ARBA00022692"/>
    </source>
</evidence>
<dbReference type="EMBL" id="QFKX01000004">
    <property type="protein sequence ID" value="PWH05697.1"/>
    <property type="molecule type" value="Genomic_DNA"/>
</dbReference>
<dbReference type="PANTHER" id="PTHR23427:SF2">
    <property type="entry name" value="SURFEIT LOCUS PROTEIN 1"/>
    <property type="match status" value="1"/>
</dbReference>
<evidence type="ECO:0000256" key="7">
    <source>
        <dbReference type="SAM" id="MobiDB-lite"/>
    </source>
</evidence>
<evidence type="ECO:0000256" key="6">
    <source>
        <dbReference type="RuleBase" id="RU363076"/>
    </source>
</evidence>
<evidence type="ECO:0000313" key="8">
    <source>
        <dbReference type="EMBL" id="PWH05697.1"/>
    </source>
</evidence>
<gene>
    <name evidence="8" type="ORF">DEO23_10820</name>
</gene>
<dbReference type="PROSITE" id="PS50895">
    <property type="entry name" value="SURF1"/>
    <property type="match status" value="1"/>
</dbReference>
<sequence length="340" mass="36727">MRTALLIIRRLVSRDGATMLLAAILAAALCVGLGFWQWHRFETKRDNARLVETNMTADPVALPRVLPDTDSHLAGADEWKQVELRGQYCTDPDCVLYVRNRPSDSSVGFWQLVPFTTDQGTLLVVRGWVDVAESSSVPATKPPVPHGTTTAVVRMRDAEPVLKGRTNPPGQVQTVTPSVVAGQLPDLDGPLYTGAYGELASESPAASPMPASLEGPDTSLGPHLSYAVQWWLFAAFFPVAVVVRTRRQILDEAAESDSAPGVEAEHGTAQGIEAGDGGGHPAGSEGEQEAGRPAAPSDRDPRRGQGGRTARRGTSHEARPSRRRSKDEEEEDELLEHRQH</sequence>
<dbReference type="InterPro" id="IPR002994">
    <property type="entry name" value="Surf1/Shy1"/>
</dbReference>
<organism evidence="8 9">
    <name type="scientific">Brachybacterium endophyticum</name>
    <dbReference type="NCBI Taxonomy" id="2182385"/>
    <lineage>
        <taxon>Bacteria</taxon>
        <taxon>Bacillati</taxon>
        <taxon>Actinomycetota</taxon>
        <taxon>Actinomycetes</taxon>
        <taxon>Micrococcales</taxon>
        <taxon>Dermabacteraceae</taxon>
        <taxon>Brachybacterium</taxon>
    </lineage>
</organism>
<keyword evidence="5 6" id="KW-0472">Membrane</keyword>
<dbReference type="InterPro" id="IPR045214">
    <property type="entry name" value="Surf1/Surf4"/>
</dbReference>
<keyword evidence="4 6" id="KW-1133">Transmembrane helix</keyword>
<comment type="caution">
    <text evidence="8">The sequence shown here is derived from an EMBL/GenBank/DDBJ whole genome shotgun (WGS) entry which is preliminary data.</text>
</comment>
<name>A0A2U2RII8_9MICO</name>
<evidence type="ECO:0000256" key="4">
    <source>
        <dbReference type="ARBA" id="ARBA00022989"/>
    </source>
</evidence>
<feature type="transmembrane region" description="Helical" evidence="6">
    <location>
        <begin position="20"/>
        <end position="38"/>
    </location>
</feature>
<dbReference type="AlphaFoldDB" id="A0A2U2RII8"/>
<accession>A0A2U2RII8</accession>
<evidence type="ECO:0000256" key="2">
    <source>
        <dbReference type="ARBA" id="ARBA00007165"/>
    </source>
</evidence>
<dbReference type="Pfam" id="PF02104">
    <property type="entry name" value="SURF1"/>
    <property type="match status" value="1"/>
</dbReference>
<comment type="similarity">
    <text evidence="2 6">Belongs to the SURF1 family.</text>
</comment>
<dbReference type="RefSeq" id="WP_109276053.1">
    <property type="nucleotide sequence ID" value="NZ_QFKX01000004.1"/>
</dbReference>
<dbReference type="OrthoDB" id="9807214at2"/>
<feature type="region of interest" description="Disordered" evidence="7">
    <location>
        <begin position="254"/>
        <end position="340"/>
    </location>
</feature>
<keyword evidence="3 6" id="KW-0812">Transmembrane</keyword>
<comment type="subcellular location">
    <subcellularLocation>
        <location evidence="6">Cell membrane</location>
        <topology evidence="6">Multi-pass membrane protein</topology>
    </subcellularLocation>
    <subcellularLocation>
        <location evidence="1">Membrane</location>
    </subcellularLocation>
</comment>
<keyword evidence="6" id="KW-1003">Cell membrane</keyword>
<proteinExistence type="inferred from homology"/>
<evidence type="ECO:0000313" key="9">
    <source>
        <dbReference type="Proteomes" id="UP000245590"/>
    </source>
</evidence>
<dbReference type="PANTHER" id="PTHR23427">
    <property type="entry name" value="SURFEIT LOCUS PROTEIN"/>
    <property type="match status" value="1"/>
</dbReference>